<dbReference type="PROSITE" id="PS50113">
    <property type="entry name" value="PAC"/>
    <property type="match status" value="2"/>
</dbReference>
<dbReference type="FunFam" id="3.20.20.450:FF:000001">
    <property type="entry name" value="Cyclic di-GMP phosphodiesterase yahA"/>
    <property type="match status" value="1"/>
</dbReference>
<dbReference type="SMART" id="SM00091">
    <property type="entry name" value="PAS"/>
    <property type="match status" value="2"/>
</dbReference>
<evidence type="ECO:0000259" key="8">
    <source>
        <dbReference type="PROSITE" id="PS50112"/>
    </source>
</evidence>
<dbReference type="SUPFAM" id="SSF55785">
    <property type="entry name" value="PYP-like sensor domain (PAS domain)"/>
    <property type="match status" value="2"/>
</dbReference>
<dbReference type="Pfam" id="PF00990">
    <property type="entry name" value="GGDEF"/>
    <property type="match status" value="1"/>
</dbReference>
<dbReference type="CDD" id="cd01948">
    <property type="entry name" value="EAL"/>
    <property type="match status" value="1"/>
</dbReference>
<dbReference type="GO" id="GO:0071111">
    <property type="term" value="F:cyclic-guanylate-specific phosphodiesterase activity"/>
    <property type="evidence" value="ECO:0007669"/>
    <property type="project" value="UniProtKB-EC"/>
</dbReference>
<dbReference type="InterPro" id="IPR000014">
    <property type="entry name" value="PAS"/>
</dbReference>
<feature type="transmembrane region" description="Helical" evidence="7">
    <location>
        <begin position="29"/>
        <end position="49"/>
    </location>
</feature>
<evidence type="ECO:0000256" key="1">
    <source>
        <dbReference type="ARBA" id="ARBA00004370"/>
    </source>
</evidence>
<evidence type="ECO:0000256" key="5">
    <source>
        <dbReference type="ARBA" id="ARBA00022989"/>
    </source>
</evidence>
<reference evidence="13 14" key="1">
    <citation type="journal article" date="2014" name="ISME J.">
        <title>Ecophysiology of Thioploca ingrica as revealed by the complete genome sequence supplemented with proteomic evidence.</title>
        <authorList>
            <person name="Kojima H."/>
            <person name="Ogura Y."/>
            <person name="Yamamoto N."/>
            <person name="Togashi T."/>
            <person name="Mori H."/>
            <person name="Watanabe T."/>
            <person name="Nemoto F."/>
            <person name="Kurokawa K."/>
            <person name="Hayashi T."/>
            <person name="Fukui M."/>
        </authorList>
    </citation>
    <scope>NUCLEOTIDE SEQUENCE [LARGE SCALE GENOMIC DNA]</scope>
</reference>
<dbReference type="Gene3D" id="3.20.20.450">
    <property type="entry name" value="EAL domain"/>
    <property type="match status" value="1"/>
</dbReference>
<feature type="domain" description="CHASE" evidence="10">
    <location>
        <begin position="161"/>
        <end position="320"/>
    </location>
</feature>
<evidence type="ECO:0000259" key="9">
    <source>
        <dbReference type="PROSITE" id="PS50113"/>
    </source>
</evidence>
<dbReference type="InterPro" id="IPR000160">
    <property type="entry name" value="GGDEF_dom"/>
</dbReference>
<evidence type="ECO:0000256" key="2">
    <source>
        <dbReference type="ARBA" id="ARBA00012282"/>
    </source>
</evidence>
<dbReference type="SMART" id="SM00267">
    <property type="entry name" value="GGDEF"/>
    <property type="match status" value="1"/>
</dbReference>
<sequence>MAKLFPMTTFSLTTQPFFMFHHSPIKVNILLILIAIIGIIFSLTAFFYVKQWEQEAVINEQKQQADEHIRLLRQTFTSIGSILETLRLYQMNGPINRDLFAELVPPKLLEELNIIALQWIPCLSADQYAQLKISAPTAHTEQFNLWELSNNSHQPQPVKPRDTYYPIQFSEPSSSHNQIGYDLASNPELNLALKKARELGQLTLSGATQLPNQPEGELGSYVFVPVYQAEDHSHLLGFVGGAFLLDELIEGVLRLPKIKTKIFLKLFDATSSSHDIHNPMVEVPQALYVPAWYRHNPPTQTPTELLSTSLEIGGRTWRIVFYKMVENFFYEIWYAWLILGIGLLLTTGLIRYIHFLLTHAHWAENLVATRTQSLSEANQALNKEIKAREQMTLALEASRQRFQAIFNEAAIGIAQLDLTDRILDSNRALQKLLRYHEEELPGKLLRKLAHPEDTNIDMSLLENMLAGKYDSYQVSKRYICKNGAIVWTTQSNSIVRDINQPFIISMIEDITERKFAEEARLEAEKKYRDIFENAIEGIFQCTPDGRYLRVNPAFVRMFGYHSAEQVYTELMDIEHQLYVNPQRHRDFLKLLETQSHVQDFEYQARCRDGTLIWVNETVRVVRDHQEKVRYYEGIVENVTARRQTEDKLRYDATHDQLTGLLNRAAFTTYLTQSLQELKPKLADTEVVADQPIPFAVLFLDLDRFKIVNDSMGHLVGDQVLSEIARRLATEICQADIVARFGGDEFALMLENIPDLSTLEQRIAAIQQHLSQPYLLNNETFNSTASIGIALASPHYQNADEILRDADTAMYEAKQYGRGKSLIFQPGMHTQVLNILRMESDLRKALDREEFKVYYQPIVSLETLHPVGLEALIRWQHPEQGFIGPNQFIPLAEEIGLIKELGLWVLETACQQLHRWQTQFAQYAHLGMNINVSPIQLKQPKLVQKIQDIIERSGIANPTCRLEITEGAMMQDPDAALLLLNELKNLKVMLYIDDFGTGYSSLSYLQRFPIDALKIDKSFIKDIDSSIKSAQIVQAIIALGEAFDLRIVAEGVENNVQLSLLKGARCHHVQGYFFSRPQDSEAIEKYLSKTTIAMGSNFIN</sequence>
<dbReference type="EC" id="3.1.4.52" evidence="2"/>
<evidence type="ECO:0000256" key="7">
    <source>
        <dbReference type="SAM" id="Phobius"/>
    </source>
</evidence>
<dbReference type="InterPro" id="IPR042240">
    <property type="entry name" value="CHASE_sf"/>
</dbReference>
<proteinExistence type="predicted"/>
<feature type="domain" description="PAC" evidence="9">
    <location>
        <begin position="472"/>
        <end position="522"/>
    </location>
</feature>
<feature type="domain" description="EAL" evidence="11">
    <location>
        <begin position="834"/>
        <end position="1090"/>
    </location>
</feature>
<dbReference type="CDD" id="cd01949">
    <property type="entry name" value="GGDEF"/>
    <property type="match status" value="1"/>
</dbReference>
<dbReference type="InterPro" id="IPR043128">
    <property type="entry name" value="Rev_trsase/Diguanyl_cyclase"/>
</dbReference>
<protein>
    <recommendedName>
        <fullName evidence="2">cyclic-guanylate-specific phosphodiesterase</fullName>
        <ecNumber evidence="2">3.1.4.52</ecNumber>
    </recommendedName>
</protein>
<dbReference type="SMART" id="SM00052">
    <property type="entry name" value="EAL"/>
    <property type="match status" value="1"/>
</dbReference>
<keyword evidence="4 7" id="KW-0812">Transmembrane</keyword>
<dbReference type="InterPro" id="IPR000700">
    <property type="entry name" value="PAS-assoc_C"/>
</dbReference>
<dbReference type="PANTHER" id="PTHR44757">
    <property type="entry name" value="DIGUANYLATE CYCLASE DGCP"/>
    <property type="match status" value="1"/>
</dbReference>
<evidence type="ECO:0000259" key="11">
    <source>
        <dbReference type="PROSITE" id="PS50883"/>
    </source>
</evidence>
<dbReference type="Pfam" id="PF08447">
    <property type="entry name" value="PAS_3"/>
    <property type="match status" value="1"/>
</dbReference>
<dbReference type="Pfam" id="PF03924">
    <property type="entry name" value="CHASE"/>
    <property type="match status" value="1"/>
</dbReference>
<dbReference type="PROSITE" id="PS50887">
    <property type="entry name" value="GGDEF"/>
    <property type="match status" value="1"/>
</dbReference>
<keyword evidence="14" id="KW-1185">Reference proteome</keyword>
<evidence type="ECO:0000256" key="3">
    <source>
        <dbReference type="ARBA" id="ARBA00022636"/>
    </source>
</evidence>
<feature type="domain" description="GGDEF" evidence="12">
    <location>
        <begin position="692"/>
        <end position="825"/>
    </location>
</feature>
<evidence type="ECO:0000259" key="10">
    <source>
        <dbReference type="PROSITE" id="PS50839"/>
    </source>
</evidence>
<dbReference type="InterPro" id="IPR035965">
    <property type="entry name" value="PAS-like_dom_sf"/>
</dbReference>
<dbReference type="HOGENOM" id="CLU_000445_70_59_6"/>
<feature type="domain" description="PAS" evidence="8">
    <location>
        <begin position="523"/>
        <end position="564"/>
    </location>
</feature>
<dbReference type="Gene3D" id="3.30.450.20">
    <property type="entry name" value="PAS domain"/>
    <property type="match status" value="2"/>
</dbReference>
<dbReference type="NCBIfam" id="TIGR00254">
    <property type="entry name" value="GGDEF"/>
    <property type="match status" value="1"/>
</dbReference>
<dbReference type="PROSITE" id="PS50112">
    <property type="entry name" value="PAS"/>
    <property type="match status" value="2"/>
</dbReference>
<dbReference type="InterPro" id="IPR029787">
    <property type="entry name" value="Nucleotide_cyclase"/>
</dbReference>
<dbReference type="SMART" id="SM00086">
    <property type="entry name" value="PAC"/>
    <property type="match status" value="2"/>
</dbReference>
<dbReference type="PROSITE" id="PS50883">
    <property type="entry name" value="EAL"/>
    <property type="match status" value="1"/>
</dbReference>
<feature type="transmembrane region" description="Helical" evidence="7">
    <location>
        <begin position="332"/>
        <end position="353"/>
    </location>
</feature>
<dbReference type="AlphaFoldDB" id="A0A090ADX0"/>
<organism evidence="13 14">
    <name type="scientific">Thioploca ingrica</name>
    <dbReference type="NCBI Taxonomy" id="40754"/>
    <lineage>
        <taxon>Bacteria</taxon>
        <taxon>Pseudomonadati</taxon>
        <taxon>Pseudomonadota</taxon>
        <taxon>Gammaproteobacteria</taxon>
        <taxon>Thiotrichales</taxon>
        <taxon>Thiotrichaceae</taxon>
        <taxon>Thioploca</taxon>
    </lineage>
</organism>
<dbReference type="STRING" id="40754.THII_0777"/>
<dbReference type="Gene3D" id="3.30.450.350">
    <property type="entry name" value="CHASE domain"/>
    <property type="match status" value="1"/>
</dbReference>
<name>A0A090ADX0_9GAMM</name>
<dbReference type="SMART" id="SM01079">
    <property type="entry name" value="CHASE"/>
    <property type="match status" value="1"/>
</dbReference>
<dbReference type="SUPFAM" id="SSF141868">
    <property type="entry name" value="EAL domain-like"/>
    <property type="match status" value="1"/>
</dbReference>
<gene>
    <name evidence="13" type="ORF">THII_0777</name>
</gene>
<dbReference type="InterPro" id="IPR001610">
    <property type="entry name" value="PAC"/>
</dbReference>
<dbReference type="CDD" id="cd00130">
    <property type="entry name" value="PAS"/>
    <property type="match status" value="2"/>
</dbReference>
<evidence type="ECO:0000313" key="14">
    <source>
        <dbReference type="Proteomes" id="UP000031623"/>
    </source>
</evidence>
<evidence type="ECO:0000259" key="12">
    <source>
        <dbReference type="PROSITE" id="PS50887"/>
    </source>
</evidence>
<dbReference type="GO" id="GO:0016020">
    <property type="term" value="C:membrane"/>
    <property type="evidence" value="ECO:0007669"/>
    <property type="project" value="UniProtKB-SubCell"/>
</dbReference>
<dbReference type="Proteomes" id="UP000031623">
    <property type="component" value="Chromosome"/>
</dbReference>
<dbReference type="EMBL" id="AP014633">
    <property type="protein sequence ID" value="BAP55074.1"/>
    <property type="molecule type" value="Genomic_DNA"/>
</dbReference>
<evidence type="ECO:0000256" key="6">
    <source>
        <dbReference type="ARBA" id="ARBA00023136"/>
    </source>
</evidence>
<dbReference type="Pfam" id="PF00989">
    <property type="entry name" value="PAS"/>
    <property type="match status" value="1"/>
</dbReference>
<dbReference type="SUPFAM" id="SSF55073">
    <property type="entry name" value="Nucleotide cyclase"/>
    <property type="match status" value="1"/>
</dbReference>
<dbReference type="NCBIfam" id="TIGR00229">
    <property type="entry name" value="sensory_box"/>
    <property type="match status" value="2"/>
</dbReference>
<dbReference type="KEGG" id="tig:THII_0777"/>
<accession>A0A090ADX0</accession>
<keyword evidence="5 7" id="KW-1133">Transmembrane helix</keyword>
<feature type="domain" description="PAS" evidence="8">
    <location>
        <begin position="398"/>
        <end position="468"/>
    </location>
</feature>
<dbReference type="InterPro" id="IPR001633">
    <property type="entry name" value="EAL_dom"/>
</dbReference>
<evidence type="ECO:0000313" key="13">
    <source>
        <dbReference type="EMBL" id="BAP55074.1"/>
    </source>
</evidence>
<dbReference type="InterPro" id="IPR035919">
    <property type="entry name" value="EAL_sf"/>
</dbReference>
<dbReference type="Pfam" id="PF00563">
    <property type="entry name" value="EAL"/>
    <property type="match status" value="1"/>
</dbReference>
<dbReference type="InterPro" id="IPR052155">
    <property type="entry name" value="Biofilm_reg_signaling"/>
</dbReference>
<keyword evidence="3" id="KW-0973">c-di-GMP</keyword>
<evidence type="ECO:0000256" key="4">
    <source>
        <dbReference type="ARBA" id="ARBA00022692"/>
    </source>
</evidence>
<dbReference type="Gene3D" id="3.30.70.270">
    <property type="match status" value="1"/>
</dbReference>
<dbReference type="GO" id="GO:0007165">
    <property type="term" value="P:signal transduction"/>
    <property type="evidence" value="ECO:0007669"/>
    <property type="project" value="UniProtKB-ARBA"/>
</dbReference>
<dbReference type="InterPro" id="IPR013655">
    <property type="entry name" value="PAS_fold_3"/>
</dbReference>
<feature type="domain" description="PAC" evidence="9">
    <location>
        <begin position="598"/>
        <end position="650"/>
    </location>
</feature>
<dbReference type="GO" id="GO:0006355">
    <property type="term" value="P:regulation of DNA-templated transcription"/>
    <property type="evidence" value="ECO:0007669"/>
    <property type="project" value="InterPro"/>
</dbReference>
<comment type="subcellular location">
    <subcellularLocation>
        <location evidence="1">Membrane</location>
    </subcellularLocation>
</comment>
<dbReference type="InterPro" id="IPR013767">
    <property type="entry name" value="PAS_fold"/>
</dbReference>
<dbReference type="PANTHER" id="PTHR44757:SF2">
    <property type="entry name" value="BIOFILM ARCHITECTURE MAINTENANCE PROTEIN MBAA"/>
    <property type="match status" value="1"/>
</dbReference>
<dbReference type="InterPro" id="IPR006189">
    <property type="entry name" value="CHASE_dom"/>
</dbReference>
<dbReference type="PROSITE" id="PS50839">
    <property type="entry name" value="CHASE"/>
    <property type="match status" value="1"/>
</dbReference>
<keyword evidence="6 7" id="KW-0472">Membrane</keyword>